<keyword evidence="4" id="KW-0812">Transmembrane</keyword>
<evidence type="ECO:0000256" key="3">
    <source>
        <dbReference type="ARBA" id="ARBA00022679"/>
    </source>
</evidence>
<proteinExistence type="inferred from homology"/>
<reference evidence="12 13" key="1">
    <citation type="submission" date="2021-04" db="EMBL/GenBank/DDBJ databases">
        <authorList>
            <person name="Bliznina A."/>
        </authorList>
    </citation>
    <scope>NUCLEOTIDE SEQUENCE [LARGE SCALE GENOMIC DNA]</scope>
</reference>
<keyword evidence="6" id="KW-1133">Transmembrane helix</keyword>
<evidence type="ECO:0000256" key="2">
    <source>
        <dbReference type="ARBA" id="ARBA00008124"/>
    </source>
</evidence>
<keyword evidence="11" id="KW-0732">Signal</keyword>
<sequence>MQFLLAFLRTIVFWLVTTGNEFLPAAGVNELMPRGTKFIAIVRHPVELFESVMSYYSDEVRAFQRLPGKGGDLQAKMKSFLDEPRRYYGFDAAHYEKFAKNAMMWDFGFDNEEEDEEVIDKWIEYLDRIFDLVLITDYFEESMVLLKEELCWTTEDVSFLKSNSRKRDSQNPIQKTMLDSKYREKLLEWNKADWKLYQHFNSTFAKKVEEFGAERMEQEVKKLRETNKMIQDRCISNETRTSFFHSVPLTRYKLKNKNDTWCNDFIQSERQIAEPRVAFDCAKKDCISCTIAELNMDQGEAIENHCEKVLNCCMSEHGDEMARIMQNIKYYQKKRLSSEMLDEIQSKMGLQTGNLEDSLKGAHQTQNEEEAERGKTEL</sequence>
<evidence type="ECO:0000256" key="6">
    <source>
        <dbReference type="ARBA" id="ARBA00022989"/>
    </source>
</evidence>
<evidence type="ECO:0000313" key="12">
    <source>
        <dbReference type="EMBL" id="CAG5100117.1"/>
    </source>
</evidence>
<dbReference type="Gene3D" id="3.40.50.300">
    <property type="entry name" value="P-loop containing nucleotide triphosphate hydrolases"/>
    <property type="match status" value="1"/>
</dbReference>
<evidence type="ECO:0000256" key="4">
    <source>
        <dbReference type="ARBA" id="ARBA00022692"/>
    </source>
</evidence>
<gene>
    <name evidence="12" type="ORF">OKIOD_LOCUS8409</name>
</gene>
<name>A0ABN7SL97_OIKDI</name>
<feature type="region of interest" description="Disordered" evidence="10">
    <location>
        <begin position="354"/>
        <end position="378"/>
    </location>
</feature>
<keyword evidence="8" id="KW-0472">Membrane</keyword>
<protein>
    <submittedName>
        <fullName evidence="12">Oidioi.mRNA.OKI2018_I69.XSR.g16851.t1.cds</fullName>
    </submittedName>
</protein>
<keyword evidence="9" id="KW-0325">Glycoprotein</keyword>
<evidence type="ECO:0000256" key="8">
    <source>
        <dbReference type="ARBA" id="ARBA00023136"/>
    </source>
</evidence>
<evidence type="ECO:0000256" key="9">
    <source>
        <dbReference type="ARBA" id="ARBA00023180"/>
    </source>
</evidence>
<evidence type="ECO:0000256" key="1">
    <source>
        <dbReference type="ARBA" id="ARBA00004323"/>
    </source>
</evidence>
<comment type="similarity">
    <text evidence="2">Belongs to the galactose-3-O-sulfotransferase family.</text>
</comment>
<dbReference type="Proteomes" id="UP001158576">
    <property type="component" value="Chromosome XSR"/>
</dbReference>
<organism evidence="12 13">
    <name type="scientific">Oikopleura dioica</name>
    <name type="common">Tunicate</name>
    <dbReference type="NCBI Taxonomy" id="34765"/>
    <lineage>
        <taxon>Eukaryota</taxon>
        <taxon>Metazoa</taxon>
        <taxon>Chordata</taxon>
        <taxon>Tunicata</taxon>
        <taxon>Appendicularia</taxon>
        <taxon>Copelata</taxon>
        <taxon>Oikopleuridae</taxon>
        <taxon>Oikopleura</taxon>
    </lineage>
</organism>
<evidence type="ECO:0000256" key="5">
    <source>
        <dbReference type="ARBA" id="ARBA00022968"/>
    </source>
</evidence>
<evidence type="ECO:0000256" key="10">
    <source>
        <dbReference type="SAM" id="MobiDB-lite"/>
    </source>
</evidence>
<evidence type="ECO:0000256" key="7">
    <source>
        <dbReference type="ARBA" id="ARBA00023034"/>
    </source>
</evidence>
<dbReference type="Pfam" id="PF06990">
    <property type="entry name" value="Gal-3-0_sulfotr"/>
    <property type="match status" value="1"/>
</dbReference>
<comment type="subcellular location">
    <subcellularLocation>
        <location evidence="1">Golgi apparatus membrane</location>
        <topology evidence="1">Single-pass type II membrane protein</topology>
    </subcellularLocation>
</comment>
<accession>A0ABN7SL97</accession>
<dbReference type="InterPro" id="IPR027417">
    <property type="entry name" value="P-loop_NTPase"/>
</dbReference>
<keyword evidence="3" id="KW-0808">Transferase</keyword>
<evidence type="ECO:0000313" key="13">
    <source>
        <dbReference type="Proteomes" id="UP001158576"/>
    </source>
</evidence>
<feature type="chain" id="PRO_5046378097" evidence="11">
    <location>
        <begin position="20"/>
        <end position="378"/>
    </location>
</feature>
<evidence type="ECO:0000256" key="11">
    <source>
        <dbReference type="SAM" id="SignalP"/>
    </source>
</evidence>
<feature type="signal peptide" evidence="11">
    <location>
        <begin position="1"/>
        <end position="19"/>
    </location>
</feature>
<dbReference type="EMBL" id="OU015569">
    <property type="protein sequence ID" value="CAG5100117.1"/>
    <property type="molecule type" value="Genomic_DNA"/>
</dbReference>
<dbReference type="PANTHER" id="PTHR14647">
    <property type="entry name" value="GALACTOSE-3-O-SULFOTRANSFERASE"/>
    <property type="match status" value="1"/>
</dbReference>
<keyword evidence="7" id="KW-0333">Golgi apparatus</keyword>
<keyword evidence="5" id="KW-0735">Signal-anchor</keyword>
<dbReference type="InterPro" id="IPR009729">
    <property type="entry name" value="Gal-3-0_sulfotransfrase"/>
</dbReference>
<keyword evidence="13" id="KW-1185">Reference proteome</keyword>
<dbReference type="PANTHER" id="PTHR14647:SF87">
    <property type="entry name" value="PUTATIVE-RELATED"/>
    <property type="match status" value="1"/>
</dbReference>